<proteinExistence type="predicted"/>
<dbReference type="PROSITE" id="PS51257">
    <property type="entry name" value="PROKAR_LIPOPROTEIN"/>
    <property type="match status" value="1"/>
</dbReference>
<comment type="caution">
    <text evidence="1">The sequence shown here is derived from an EMBL/GenBank/DDBJ whole genome shotgun (WGS) entry which is preliminary data.</text>
</comment>
<sequence length="226" mass="26789">MTRKNIQKFAWILFLLGFSCRTTSNDFDRRIYVVEGLRKQNLQEEKNSEKQKQSTTLNSPIVTINDRFEILDLTIHESLFKDVESKFGNQYIRNHFNYEDIEINYESIGVSFVFDSYSEKIRRIRIKPPFRVITSRGITLDKSTLQEAMEAYERTMYKPEGYVTRNIEEKPYLCVGYGNFHYYPVRMIYFCVEKNPSIPESSVDNTFYLKQKIQKIHIGYIGSNAK</sequence>
<gene>
    <name evidence="1" type="ORF">LEP1GSC186_4484</name>
</gene>
<dbReference type="RefSeq" id="WP_004438904.1">
    <property type="nucleotide sequence ID" value="NZ_AHOP02000030.1"/>
</dbReference>
<name>M6U6H8_9LEPT</name>
<evidence type="ECO:0000313" key="2">
    <source>
        <dbReference type="Proteomes" id="UP000012153"/>
    </source>
</evidence>
<reference evidence="1 2" key="1">
    <citation type="submission" date="2013-01" db="EMBL/GenBank/DDBJ databases">
        <authorList>
            <person name="Harkins D.M."/>
            <person name="Durkin A.S."/>
            <person name="Brinkac L.M."/>
            <person name="Haft D.H."/>
            <person name="Selengut J.D."/>
            <person name="Sanka R."/>
            <person name="DePew J."/>
            <person name="Purushe J."/>
            <person name="Matthias M.A."/>
            <person name="Vinetz J.M."/>
            <person name="Sutton G.G."/>
            <person name="Nierman W.C."/>
            <person name="Fouts D.E."/>
        </authorList>
    </citation>
    <scope>NUCLEOTIDE SEQUENCE [LARGE SCALE GENOMIC DNA]</scope>
    <source>
        <strain evidence="1 2">ZUN142</strain>
    </source>
</reference>
<dbReference type="Proteomes" id="UP000012153">
    <property type="component" value="Unassembled WGS sequence"/>
</dbReference>
<dbReference type="GeneID" id="23200545"/>
<keyword evidence="1" id="KW-0449">Lipoprotein</keyword>
<evidence type="ECO:0000313" key="1">
    <source>
        <dbReference type="EMBL" id="EMO40627.1"/>
    </source>
</evidence>
<protein>
    <submittedName>
        <fullName evidence="1">Putative lipoprotein</fullName>
    </submittedName>
</protein>
<dbReference type="AlphaFoldDB" id="M6U6H8"/>
<accession>M6U6H8</accession>
<organism evidence="1 2">
    <name type="scientific">Leptospira noguchii serovar Autumnalis str. ZUN142</name>
    <dbReference type="NCBI Taxonomy" id="1085540"/>
    <lineage>
        <taxon>Bacteria</taxon>
        <taxon>Pseudomonadati</taxon>
        <taxon>Spirochaetota</taxon>
        <taxon>Spirochaetia</taxon>
        <taxon>Leptospirales</taxon>
        <taxon>Leptospiraceae</taxon>
        <taxon>Leptospira</taxon>
    </lineage>
</organism>
<dbReference type="EMBL" id="AHOP02000030">
    <property type="protein sequence ID" value="EMO40627.1"/>
    <property type="molecule type" value="Genomic_DNA"/>
</dbReference>